<dbReference type="Proteomes" id="UP000091956">
    <property type="component" value="Unassembled WGS sequence"/>
</dbReference>
<proteinExistence type="predicted"/>
<feature type="domain" description="Xylose isomerase-like TIM barrel" evidence="2">
    <location>
        <begin position="51"/>
        <end position="341"/>
    </location>
</feature>
<dbReference type="InterPro" id="IPR013022">
    <property type="entry name" value="Xyl_isomerase-like_TIM-brl"/>
</dbReference>
<organism evidence="3 4">
    <name type="scientific">Pseudogymnoascus verrucosus</name>
    <dbReference type="NCBI Taxonomy" id="342668"/>
    <lineage>
        <taxon>Eukaryota</taxon>
        <taxon>Fungi</taxon>
        <taxon>Dikarya</taxon>
        <taxon>Ascomycota</taxon>
        <taxon>Pezizomycotina</taxon>
        <taxon>Leotiomycetes</taxon>
        <taxon>Thelebolales</taxon>
        <taxon>Thelebolaceae</taxon>
        <taxon>Pseudogymnoascus</taxon>
    </lineage>
</organism>
<dbReference type="OrthoDB" id="5360893at2759"/>
<dbReference type="InterPro" id="IPR050312">
    <property type="entry name" value="IolE/XylAMocC-like"/>
</dbReference>
<dbReference type="AlphaFoldDB" id="A0A1B8GUA0"/>
<name>A0A1B8GUA0_9PEZI</name>
<dbReference type="PANTHER" id="PTHR12110">
    <property type="entry name" value="HYDROXYPYRUVATE ISOMERASE"/>
    <property type="match status" value="1"/>
</dbReference>
<keyword evidence="4" id="KW-1185">Reference proteome</keyword>
<dbReference type="RefSeq" id="XP_018133140.1">
    <property type="nucleotide sequence ID" value="XM_018272446.1"/>
</dbReference>
<dbReference type="STRING" id="342668.A0A1B8GUA0"/>
<evidence type="ECO:0000259" key="2">
    <source>
        <dbReference type="Pfam" id="PF01261"/>
    </source>
</evidence>
<feature type="region of interest" description="Disordered" evidence="1">
    <location>
        <begin position="1"/>
        <end position="26"/>
    </location>
</feature>
<dbReference type="InterPro" id="IPR036237">
    <property type="entry name" value="Xyl_isomerase-like_sf"/>
</dbReference>
<dbReference type="Gene3D" id="3.20.20.150">
    <property type="entry name" value="Divalent-metal-dependent TIM barrel enzymes"/>
    <property type="match status" value="1"/>
</dbReference>
<reference evidence="4" key="2">
    <citation type="journal article" date="2018" name="Nat. Commun.">
        <title>Extreme sensitivity to ultraviolet light in the fungal pathogen causing white-nose syndrome of bats.</title>
        <authorList>
            <person name="Palmer J.M."/>
            <person name="Drees K.P."/>
            <person name="Foster J.T."/>
            <person name="Lindner D.L."/>
        </authorList>
    </citation>
    <scope>NUCLEOTIDE SEQUENCE [LARGE SCALE GENOMIC DNA]</scope>
    <source>
        <strain evidence="4">UAMH 10579</strain>
    </source>
</reference>
<evidence type="ECO:0000256" key="1">
    <source>
        <dbReference type="SAM" id="MobiDB-lite"/>
    </source>
</evidence>
<dbReference type="PANTHER" id="PTHR12110:SF21">
    <property type="entry name" value="XYLOSE ISOMERASE-LIKE TIM BARREL DOMAIN-CONTAINING PROTEIN"/>
    <property type="match status" value="1"/>
</dbReference>
<sequence>MKQPSESHSPVSSFSASHIPDASRTAAPSMKSSIATLSLGRAWVHNLDNKIERAAAHNFDGIELFYEDLEYLAKSLPGGATPANRLQAAQQIRSICDDNYLSIICMQPFMHYEGLLDRVRHAERIEEFKFWLQLCKILGTDLIGMPSNFLTEGVTGDWDLLIADMREVADLAAQEGVRIAYEALCWGVFVDTWERSYELIIAVDRANFGICLDTFQICGREFADPAADDGCMPGAEEALRNSLKRLKETVDVNKVFFVQVADAEKMREPLREEHVFHVKGQPSRMSWSRNARLFPGEMSKGAYLPVLDVLRTLIGENGLGYSGWVSFEIFSRSLADPASRVVEDHAKRGMQSWNWMEKELGWRRDTETRR</sequence>
<evidence type="ECO:0000313" key="3">
    <source>
        <dbReference type="EMBL" id="OBT99407.1"/>
    </source>
</evidence>
<protein>
    <recommendedName>
        <fullName evidence="2">Xylose isomerase-like TIM barrel domain-containing protein</fullName>
    </recommendedName>
</protein>
<dbReference type="Pfam" id="PF01261">
    <property type="entry name" value="AP_endonuc_2"/>
    <property type="match status" value="1"/>
</dbReference>
<dbReference type="SUPFAM" id="SSF51658">
    <property type="entry name" value="Xylose isomerase-like"/>
    <property type="match status" value="1"/>
</dbReference>
<dbReference type="GeneID" id="28836328"/>
<evidence type="ECO:0000313" key="4">
    <source>
        <dbReference type="Proteomes" id="UP000091956"/>
    </source>
</evidence>
<gene>
    <name evidence="3" type="ORF">VE01_02942</name>
</gene>
<dbReference type="EMBL" id="KV460212">
    <property type="protein sequence ID" value="OBT99407.1"/>
    <property type="molecule type" value="Genomic_DNA"/>
</dbReference>
<feature type="compositionally biased region" description="Low complexity" evidence="1">
    <location>
        <begin position="1"/>
        <end position="17"/>
    </location>
</feature>
<accession>A0A1B8GUA0</accession>
<reference evidence="3 4" key="1">
    <citation type="submission" date="2016-03" db="EMBL/GenBank/DDBJ databases">
        <title>Comparative genomics of Pseudogymnoascus destructans, the fungus causing white-nose syndrome of bats.</title>
        <authorList>
            <person name="Palmer J.M."/>
            <person name="Drees K.P."/>
            <person name="Foster J.T."/>
            <person name="Lindner D.L."/>
        </authorList>
    </citation>
    <scope>NUCLEOTIDE SEQUENCE [LARGE SCALE GENOMIC DNA]</scope>
    <source>
        <strain evidence="3 4">UAMH 10579</strain>
    </source>
</reference>